<dbReference type="InterPro" id="IPR001382">
    <property type="entry name" value="Glyco_hydro_47"/>
</dbReference>
<dbReference type="SUPFAM" id="SSF48225">
    <property type="entry name" value="Seven-hairpin glycosidases"/>
    <property type="match status" value="1"/>
</dbReference>
<evidence type="ECO:0000256" key="14">
    <source>
        <dbReference type="SAM" id="MobiDB-lite"/>
    </source>
</evidence>
<keyword evidence="15" id="KW-1133">Transmembrane helix</keyword>
<proteinExistence type="inferred from homology"/>
<dbReference type="PRINTS" id="PR00747">
    <property type="entry name" value="GLYHDRLASE47"/>
</dbReference>
<comment type="catalytic activity">
    <reaction evidence="8">
        <text>N(4)-(alpha-D-Man-(1-&gt;2)-alpha-D-Man-(1-&gt;2)-alpha-D-Man-(1-&gt;3)-[alpha-D-Man-(1-&gt;3)-[alpha-D-Man-(1-&gt;2)-alpha-D-Man-(1-&gt;6)]-alpha-D-Man-(1-&gt;6)]-beta-D-Man-(1-&gt;4)-beta-D-GlcNAc-(1-&gt;4)-beta-D-GlcNAc)-L-asparaginyl-[protein] (N-glucan mannose isomer 8A1,2,3B1,3) + 3 H2O = N(4)-(alpha-D-Man-(1-&gt;3)-[alpha-D-Man-(1-&gt;3)-[alpha-D-Man-(1-&gt;6)]-alpha-D-Man-(1-&gt;6)]-beta-D-Man-(1-&gt;4)-beta-D-GlcNAc-(1-&gt;4)-beta-D-GlcNAc)-L-asparaginyl-[protein] (N-glucan mannose isomer 5A1,2) + 3 beta-D-mannose</text>
        <dbReference type="Rhea" id="RHEA:56028"/>
        <dbReference type="Rhea" id="RHEA-COMP:14358"/>
        <dbReference type="Rhea" id="RHEA-COMP:14367"/>
        <dbReference type="ChEBI" id="CHEBI:15377"/>
        <dbReference type="ChEBI" id="CHEBI:28563"/>
        <dbReference type="ChEBI" id="CHEBI:59087"/>
        <dbReference type="ChEBI" id="CHEBI:60628"/>
        <dbReference type="EC" id="3.2.1.113"/>
    </reaction>
</comment>
<evidence type="ECO:0000256" key="7">
    <source>
        <dbReference type="ARBA" id="ARBA00023157"/>
    </source>
</evidence>
<feature type="compositionally biased region" description="Low complexity" evidence="14">
    <location>
        <begin position="490"/>
        <end position="504"/>
    </location>
</feature>
<comment type="caution">
    <text evidence="16">The sequence shown here is derived from an EMBL/GenBank/DDBJ whole genome shotgun (WGS) entry which is preliminary data.</text>
</comment>
<evidence type="ECO:0000256" key="4">
    <source>
        <dbReference type="ARBA" id="ARBA00022723"/>
    </source>
</evidence>
<feature type="transmembrane region" description="Helical" evidence="15">
    <location>
        <begin position="51"/>
        <end position="72"/>
    </location>
</feature>
<comment type="pathway">
    <text evidence="2">Protein modification; protein glycosylation.</text>
</comment>
<keyword evidence="4 11" id="KW-0479">Metal-binding</keyword>
<feature type="active site" description="Proton donor" evidence="10">
    <location>
        <position position="667"/>
    </location>
</feature>
<keyword evidence="7 12" id="KW-1015">Disulfide bond</keyword>
<gene>
    <name evidence="16" type="ORF">CVIRNUC_010295</name>
</gene>
<comment type="catalytic activity">
    <reaction evidence="9">
        <text>N(4)-(alpha-D-Man-(1-&gt;2)-alpha-D-Man-(1-&gt;2)-alpha-D-Man-(1-&gt;3)-[alpha-D-Man-(1-&gt;2)-alpha-D-Man-(1-&gt;3)-[alpha-D-Man-(1-&gt;2)-alpha-D-Man-(1-&gt;6)]-alpha-D-Man-(1-&gt;6)]-beta-D-Man-(1-&gt;4)-beta-D-GlcNAc-(1-&gt;4)-beta-D-GlcNAc)-L-asparaginyl-[protein] (N-glucan mannose isomer 9A1,2,3B1,2,3) + 4 H2O = N(4)-(alpha-D-Man-(1-&gt;3)-[alpha-D-Man-(1-&gt;3)-[alpha-D-Man-(1-&gt;6)]-alpha-D-Man-(1-&gt;6)]-beta-D-Man-(1-&gt;4)-beta-D-GlcNAc-(1-&gt;4)-beta-D-GlcNAc)-L-asparaginyl-[protein] (N-glucan mannose isomer 5A1,2) + 4 beta-D-mannose</text>
        <dbReference type="Rhea" id="RHEA:56008"/>
        <dbReference type="Rhea" id="RHEA-COMP:14356"/>
        <dbReference type="Rhea" id="RHEA-COMP:14367"/>
        <dbReference type="ChEBI" id="CHEBI:15377"/>
        <dbReference type="ChEBI" id="CHEBI:28563"/>
        <dbReference type="ChEBI" id="CHEBI:59087"/>
        <dbReference type="ChEBI" id="CHEBI:139493"/>
        <dbReference type="EC" id="3.2.1.113"/>
    </reaction>
</comment>
<evidence type="ECO:0000256" key="3">
    <source>
        <dbReference type="ARBA" id="ARBA00007658"/>
    </source>
</evidence>
<feature type="active site" evidence="10">
    <location>
        <position position="954"/>
    </location>
</feature>
<protein>
    <recommendedName>
        <fullName evidence="13">alpha-1,2-Mannosidase</fullName>
        <ecNumber evidence="13">3.2.1.-</ecNumber>
    </recommendedName>
</protein>
<evidence type="ECO:0000256" key="10">
    <source>
        <dbReference type="PIRSR" id="PIRSR601382-1"/>
    </source>
</evidence>
<comment type="similarity">
    <text evidence="3 13">Belongs to the glycosyl hydrolase 47 family.</text>
</comment>
<feature type="disulfide bond" evidence="12">
    <location>
        <begin position="865"/>
        <end position="900"/>
    </location>
</feature>
<dbReference type="InterPro" id="IPR050749">
    <property type="entry name" value="Glycosyl_Hydrolase_47"/>
</dbReference>
<dbReference type="GO" id="GO:0016020">
    <property type="term" value="C:membrane"/>
    <property type="evidence" value="ECO:0007669"/>
    <property type="project" value="InterPro"/>
</dbReference>
<dbReference type="GO" id="GO:0005783">
    <property type="term" value="C:endoplasmic reticulum"/>
    <property type="evidence" value="ECO:0007669"/>
    <property type="project" value="TreeGrafter"/>
</dbReference>
<evidence type="ECO:0000256" key="13">
    <source>
        <dbReference type="RuleBase" id="RU361193"/>
    </source>
</evidence>
<keyword evidence="15" id="KW-0812">Transmembrane</keyword>
<keyword evidence="17" id="KW-1185">Reference proteome</keyword>
<dbReference type="Gene3D" id="1.50.10.10">
    <property type="match status" value="1"/>
</dbReference>
<evidence type="ECO:0000313" key="17">
    <source>
        <dbReference type="Proteomes" id="UP001314263"/>
    </source>
</evidence>
<feature type="binding site" evidence="11">
    <location>
        <position position="1043"/>
    </location>
    <ligand>
        <name>Ca(2+)</name>
        <dbReference type="ChEBI" id="CHEBI:29108"/>
    </ligand>
</feature>
<feature type="region of interest" description="Disordered" evidence="14">
    <location>
        <begin position="302"/>
        <end position="328"/>
    </location>
</feature>
<feature type="region of interest" description="Disordered" evidence="14">
    <location>
        <begin position="471"/>
        <end position="520"/>
    </location>
</feature>
<evidence type="ECO:0000256" key="15">
    <source>
        <dbReference type="SAM" id="Phobius"/>
    </source>
</evidence>
<dbReference type="EC" id="3.2.1.-" evidence="13"/>
<accession>A0AAV1IIC0</accession>
<feature type="active site" evidence="10">
    <location>
        <position position="800"/>
    </location>
</feature>
<keyword evidence="15" id="KW-0472">Membrane</keyword>
<evidence type="ECO:0000256" key="5">
    <source>
        <dbReference type="ARBA" id="ARBA00022801"/>
    </source>
</evidence>
<dbReference type="EMBL" id="CAUYUE010000016">
    <property type="protein sequence ID" value="CAK0787079.1"/>
    <property type="molecule type" value="Genomic_DNA"/>
</dbReference>
<sequence length="1136" mass="124418">MYRGPSTSGLMGGGGGLYAAERLEALKKTAAGYSRRSKPYQVLGLTFRRHGWLCVLLATFLLCGAIVTVGLMDMSVMYRAILPQARKQYHQELAMLIKEAQFERSELIVEMAKVHEVFVQMKAEVEDKAMKRREQQAEYDRVSEIHRGRLDASAADIADDNTREEGQAELDAGLAALEEAVGQHNYATWTEYSKWEKLQRLRHEITALTLAIDDMTAERTGKGRPSGLLKGHPAKLLKSSQVKPSGAVFDRTKLTDMYKSEMTWSKMPDGYYTDEGRRDLKRFVAEAIKDWEAHSQRLAAAREAARRGREPLSLRARNREAEGKEASPAELMRGLRSAEALPGYREASEHLGRLHAAGDQRPGLVGPVLGQGQGLDGLGGHAEGLREGTSGGTGRALAANVLWLDANPDAKSDLARARPGAGDIALEGRVVSLAEDSTLATKILAGTRGGAATLTEQDGNEVGMSGIDSEAARHKARRDAASGLAGAQDAGRPPGAKPATAAKGGQAGSGQLGGEAARHRAHRASLMGLPLKQQAATQAQKHAEQQPIGPVDESVRCRMSGICEGALACQPGSEEVLGCITNSTERQGKVKDAMLWSWQGYREYAWGQDELKPISKTHSMWFNLGLTLVDSLDTLLIMGMKEAFLEARDWVESSLAVNPDNDVNLFETTIRVLGGLLSAFHLSAGDQMLLYKAADLGMRLSAAFKSDTGIPYSDVNLQTHNVHQPPWTQFSSLSEVSTLSLEFTYLERAAGEPAGGQPSIDVVEKLMRTDGRTDGLAPFYVDPANGALSGGILTLGARGDSYYEYMLKQWLLSGKQQQSFLRGYKESMQGVRRKLLQRTAKAGGLLYVAEMHGGSIHHKMDHLVCFLPGLLALGHMHGVNTGKSGQPDDLAIARELMRTCYEMYARTPTGLAPEIVHFVQRDGGSEFPKQHEHDVGGGDFTVTPQDAHNLLRPESMESLFVLWRVTRDPVYREWGWLMFRAWEKFSRVSTGGYTCLDSVLQVPPVLRDKMESFWPAETLKYLYLLLDESQPELLPLDQFVFNTEAHPLPIIGSMADAEAAKWYVKGPQNNSTQRAPPAQSLEERAQDWGSALKVIGNANAYTAWNMSRSEKALRSREALLRAALTGEAFHSSAILR</sequence>
<evidence type="ECO:0000256" key="8">
    <source>
        <dbReference type="ARBA" id="ARBA00047669"/>
    </source>
</evidence>
<dbReference type="Proteomes" id="UP001314263">
    <property type="component" value="Unassembled WGS sequence"/>
</dbReference>
<dbReference type="GO" id="GO:0005975">
    <property type="term" value="P:carbohydrate metabolic process"/>
    <property type="evidence" value="ECO:0007669"/>
    <property type="project" value="InterPro"/>
</dbReference>
<reference evidence="16 17" key="1">
    <citation type="submission" date="2023-10" db="EMBL/GenBank/DDBJ databases">
        <authorList>
            <person name="Maclean D."/>
            <person name="Macfadyen A."/>
        </authorList>
    </citation>
    <scope>NUCLEOTIDE SEQUENCE [LARGE SCALE GENOMIC DNA]</scope>
</reference>
<evidence type="ECO:0000256" key="6">
    <source>
        <dbReference type="ARBA" id="ARBA00022837"/>
    </source>
</evidence>
<dbReference type="PANTHER" id="PTHR11742">
    <property type="entry name" value="MANNOSYL-OLIGOSACCHARIDE ALPHA-1,2-MANNOSIDASE-RELATED"/>
    <property type="match status" value="1"/>
</dbReference>
<evidence type="ECO:0000256" key="1">
    <source>
        <dbReference type="ARBA" id="ARBA00001913"/>
    </source>
</evidence>
<dbReference type="InterPro" id="IPR012341">
    <property type="entry name" value="6hp_glycosidase-like_sf"/>
</dbReference>
<feature type="compositionally biased region" description="Basic and acidic residues" evidence="14">
    <location>
        <begin position="303"/>
        <end position="327"/>
    </location>
</feature>
<keyword evidence="13" id="KW-0326">Glycosidase</keyword>
<evidence type="ECO:0000256" key="11">
    <source>
        <dbReference type="PIRSR" id="PIRSR601382-2"/>
    </source>
</evidence>
<dbReference type="GO" id="GO:0005509">
    <property type="term" value="F:calcium ion binding"/>
    <property type="evidence" value="ECO:0007669"/>
    <property type="project" value="InterPro"/>
</dbReference>
<evidence type="ECO:0000313" key="16">
    <source>
        <dbReference type="EMBL" id="CAK0787079.1"/>
    </source>
</evidence>
<keyword evidence="6 11" id="KW-0106">Calcium</keyword>
<dbReference type="PANTHER" id="PTHR11742:SF55">
    <property type="entry name" value="ENDOPLASMIC RETICULUM MANNOSYL-OLIGOSACCHARIDE 1,2-ALPHA-MANNOSIDASE"/>
    <property type="match status" value="1"/>
</dbReference>
<dbReference type="AlphaFoldDB" id="A0AAV1IIC0"/>
<comment type="cofactor">
    <cofactor evidence="1 11">
        <name>Ca(2+)</name>
        <dbReference type="ChEBI" id="CHEBI:29108"/>
    </cofactor>
</comment>
<organism evidence="16 17">
    <name type="scientific">Coccomyxa viridis</name>
    <dbReference type="NCBI Taxonomy" id="1274662"/>
    <lineage>
        <taxon>Eukaryota</taxon>
        <taxon>Viridiplantae</taxon>
        <taxon>Chlorophyta</taxon>
        <taxon>core chlorophytes</taxon>
        <taxon>Trebouxiophyceae</taxon>
        <taxon>Trebouxiophyceae incertae sedis</taxon>
        <taxon>Coccomyxaceae</taxon>
        <taxon>Coccomyxa</taxon>
    </lineage>
</organism>
<name>A0AAV1IIC0_9CHLO</name>
<dbReference type="GO" id="GO:0004571">
    <property type="term" value="F:mannosyl-oligosaccharide 1,2-alpha-mannosidase activity"/>
    <property type="evidence" value="ECO:0007669"/>
    <property type="project" value="UniProtKB-EC"/>
</dbReference>
<dbReference type="Pfam" id="PF01532">
    <property type="entry name" value="Glyco_hydro_47"/>
    <property type="match status" value="1"/>
</dbReference>
<keyword evidence="5 13" id="KW-0378">Hydrolase</keyword>
<dbReference type="InterPro" id="IPR036026">
    <property type="entry name" value="Seven-hairpin_glycosidases"/>
</dbReference>
<feature type="active site" description="Proton donor" evidence="10">
    <location>
        <position position="914"/>
    </location>
</feature>
<evidence type="ECO:0000256" key="2">
    <source>
        <dbReference type="ARBA" id="ARBA00004922"/>
    </source>
</evidence>
<evidence type="ECO:0000256" key="12">
    <source>
        <dbReference type="PIRSR" id="PIRSR601382-3"/>
    </source>
</evidence>
<evidence type="ECO:0000256" key="9">
    <source>
        <dbReference type="ARBA" id="ARBA00048605"/>
    </source>
</evidence>